<dbReference type="AlphaFoldDB" id="D3F8C4"/>
<dbReference type="KEGG" id="cwo:Cwoe_0559"/>
<dbReference type="GO" id="GO:0030313">
    <property type="term" value="C:cell envelope"/>
    <property type="evidence" value="ECO:0007669"/>
    <property type="project" value="UniProtKB-SubCell"/>
</dbReference>
<feature type="chain" id="PRO_5003044280" description="Periplasmic binding protein domain-containing protein" evidence="4">
    <location>
        <begin position="20"/>
        <end position="372"/>
    </location>
</feature>
<dbReference type="Gene3D" id="3.40.50.2300">
    <property type="match status" value="2"/>
</dbReference>
<dbReference type="HOGENOM" id="CLU_743376_0_0_11"/>
<keyword evidence="3 4" id="KW-0732">Signal</keyword>
<dbReference type="OrthoDB" id="257716at2"/>
<dbReference type="RefSeq" id="WP_012932047.1">
    <property type="nucleotide sequence ID" value="NC_013739.1"/>
</dbReference>
<sequence precursor="true">MAALVAAAAIFAAGCGSSADDSDTGGTAAGKPFVAEREAGIKGDLPPEARRLWRYDTATGRYATVAGDAADFRADLSRPARSFTLAYMDPWASSPFAIPIREGVEREAERLGLRLIYCDAAFKADKAVECAELLARQRPAFAVAGNWQAGAADALMRVFDEARVPTASIDVWQPNSIFYGADNYTSGEIAGRAAGAYARREWNCEDVWLFMGENKEEGKAADQRLVGFADGVQSVCGTIDDDRIHRQRMAAATGDQALTVTTDWLTAHPQAEHLLAVTIDDPRAAGIAKAIGQSGRDGQVAGMTCDDVGVELTKQGPASETNYLGCVAFFPERAAEYLVGIALDVVGGRAVPEEVHLQHEFLTHENIGETYP</sequence>
<dbReference type="STRING" id="469383.Cwoe_0559"/>
<name>D3F8C4_CONWI</name>
<dbReference type="InterPro" id="IPR028082">
    <property type="entry name" value="Peripla_BP_I"/>
</dbReference>
<dbReference type="eggNOG" id="COG1879">
    <property type="taxonomic scope" value="Bacteria"/>
</dbReference>
<dbReference type="PANTHER" id="PTHR46847:SF1">
    <property type="entry name" value="D-ALLOSE-BINDING PERIPLASMIC PROTEIN-RELATED"/>
    <property type="match status" value="1"/>
</dbReference>
<reference evidence="6 7" key="1">
    <citation type="journal article" date="2010" name="Stand. Genomic Sci.">
        <title>Complete genome sequence of Conexibacter woesei type strain (ID131577).</title>
        <authorList>
            <person name="Pukall R."/>
            <person name="Lapidus A."/>
            <person name="Glavina Del Rio T."/>
            <person name="Copeland A."/>
            <person name="Tice H."/>
            <person name="Cheng J.-F."/>
            <person name="Lucas S."/>
            <person name="Chen F."/>
            <person name="Nolan M."/>
            <person name="Bruce D."/>
            <person name="Goodwin L."/>
            <person name="Pitluck S."/>
            <person name="Mavromatis K."/>
            <person name="Ivanova N."/>
            <person name="Ovchinnikova G."/>
            <person name="Pati A."/>
            <person name="Chen A."/>
            <person name="Palaniappan K."/>
            <person name="Land M."/>
            <person name="Hauser L."/>
            <person name="Chang Y.-J."/>
            <person name="Jeffries C.D."/>
            <person name="Chain P."/>
            <person name="Meincke L."/>
            <person name="Sims D."/>
            <person name="Brettin T."/>
            <person name="Detter J.C."/>
            <person name="Rohde M."/>
            <person name="Goeker M."/>
            <person name="Bristow J."/>
            <person name="Eisen J.A."/>
            <person name="Markowitz V."/>
            <person name="Kyrpides N.C."/>
            <person name="Klenk H.-P."/>
            <person name="Hugenholtz P."/>
        </authorList>
    </citation>
    <scope>NUCLEOTIDE SEQUENCE [LARGE SCALE GENOMIC DNA]</scope>
    <source>
        <strain evidence="7">DSM 14684 / CIP 108061 / JCM 11494 / NBRC 100937 / ID131577</strain>
    </source>
</reference>
<comment type="subcellular location">
    <subcellularLocation>
        <location evidence="1">Cell envelope</location>
    </subcellularLocation>
</comment>
<evidence type="ECO:0000313" key="7">
    <source>
        <dbReference type="Proteomes" id="UP000008229"/>
    </source>
</evidence>
<organism evidence="6 7">
    <name type="scientific">Conexibacter woesei (strain DSM 14684 / CCUG 47730 / CIP 108061 / JCM 11494 / NBRC 100937 / ID131577)</name>
    <dbReference type="NCBI Taxonomy" id="469383"/>
    <lineage>
        <taxon>Bacteria</taxon>
        <taxon>Bacillati</taxon>
        <taxon>Actinomycetota</taxon>
        <taxon>Thermoleophilia</taxon>
        <taxon>Solirubrobacterales</taxon>
        <taxon>Conexibacteraceae</taxon>
        <taxon>Conexibacter</taxon>
    </lineage>
</organism>
<keyword evidence="7" id="KW-1185">Reference proteome</keyword>
<evidence type="ECO:0000256" key="2">
    <source>
        <dbReference type="ARBA" id="ARBA00007639"/>
    </source>
</evidence>
<dbReference type="EMBL" id="CP001854">
    <property type="protein sequence ID" value="ADB48994.1"/>
    <property type="molecule type" value="Genomic_DNA"/>
</dbReference>
<feature type="domain" description="Periplasmic binding protein" evidence="5">
    <location>
        <begin position="90"/>
        <end position="348"/>
    </location>
</feature>
<evidence type="ECO:0000259" key="5">
    <source>
        <dbReference type="Pfam" id="PF13407"/>
    </source>
</evidence>
<dbReference type="InterPro" id="IPR025997">
    <property type="entry name" value="SBP_2_dom"/>
</dbReference>
<evidence type="ECO:0000256" key="3">
    <source>
        <dbReference type="ARBA" id="ARBA00022729"/>
    </source>
</evidence>
<evidence type="ECO:0000256" key="1">
    <source>
        <dbReference type="ARBA" id="ARBA00004196"/>
    </source>
</evidence>
<evidence type="ECO:0000256" key="4">
    <source>
        <dbReference type="SAM" id="SignalP"/>
    </source>
</evidence>
<feature type="signal peptide" evidence="4">
    <location>
        <begin position="1"/>
        <end position="19"/>
    </location>
</feature>
<evidence type="ECO:0000313" key="6">
    <source>
        <dbReference type="EMBL" id="ADB48994.1"/>
    </source>
</evidence>
<dbReference type="GO" id="GO:0030246">
    <property type="term" value="F:carbohydrate binding"/>
    <property type="evidence" value="ECO:0007669"/>
    <property type="project" value="UniProtKB-ARBA"/>
</dbReference>
<dbReference type="SUPFAM" id="SSF53822">
    <property type="entry name" value="Periplasmic binding protein-like I"/>
    <property type="match status" value="1"/>
</dbReference>
<dbReference type="PANTHER" id="PTHR46847">
    <property type="entry name" value="D-ALLOSE-BINDING PERIPLASMIC PROTEIN-RELATED"/>
    <property type="match status" value="1"/>
</dbReference>
<proteinExistence type="inferred from homology"/>
<accession>D3F8C4</accession>
<gene>
    <name evidence="6" type="ordered locus">Cwoe_0559</name>
</gene>
<dbReference type="Proteomes" id="UP000008229">
    <property type="component" value="Chromosome"/>
</dbReference>
<comment type="similarity">
    <text evidence="2">Belongs to the bacterial solute-binding protein 2 family.</text>
</comment>
<dbReference type="Pfam" id="PF13407">
    <property type="entry name" value="Peripla_BP_4"/>
    <property type="match status" value="1"/>
</dbReference>
<reference evidence="7" key="2">
    <citation type="submission" date="2010-01" db="EMBL/GenBank/DDBJ databases">
        <title>The complete genome of Conexibacter woesei DSM 14684.</title>
        <authorList>
            <consortium name="US DOE Joint Genome Institute (JGI-PGF)"/>
            <person name="Lucas S."/>
            <person name="Copeland A."/>
            <person name="Lapidus A."/>
            <person name="Glavina del Rio T."/>
            <person name="Dalin E."/>
            <person name="Tice H."/>
            <person name="Bruce D."/>
            <person name="Goodwin L."/>
            <person name="Pitluck S."/>
            <person name="Kyrpides N."/>
            <person name="Mavromatis K."/>
            <person name="Ivanova N."/>
            <person name="Mikhailova N."/>
            <person name="Chertkov O."/>
            <person name="Brettin T."/>
            <person name="Detter J.C."/>
            <person name="Han C."/>
            <person name="Larimer F."/>
            <person name="Land M."/>
            <person name="Hauser L."/>
            <person name="Markowitz V."/>
            <person name="Cheng J.-F."/>
            <person name="Hugenholtz P."/>
            <person name="Woyke T."/>
            <person name="Wu D."/>
            <person name="Pukall R."/>
            <person name="Steenblock K."/>
            <person name="Schneider S."/>
            <person name="Klenk H.-P."/>
            <person name="Eisen J.A."/>
        </authorList>
    </citation>
    <scope>NUCLEOTIDE SEQUENCE [LARGE SCALE GENOMIC DNA]</scope>
    <source>
        <strain evidence="7">DSM 14684 / CIP 108061 / JCM 11494 / NBRC 100937 / ID131577</strain>
    </source>
</reference>
<protein>
    <recommendedName>
        <fullName evidence="5">Periplasmic binding protein domain-containing protein</fullName>
    </recommendedName>
</protein>